<feature type="transmembrane region" description="Helical" evidence="5">
    <location>
        <begin position="62"/>
        <end position="80"/>
    </location>
</feature>
<accession>B2TQI4</accession>
<evidence type="ECO:0000256" key="5">
    <source>
        <dbReference type="SAM" id="Phobius"/>
    </source>
</evidence>
<proteinExistence type="predicted"/>
<feature type="transmembrane region" description="Helical" evidence="5">
    <location>
        <begin position="558"/>
        <end position="578"/>
    </location>
</feature>
<evidence type="ECO:0000259" key="6">
    <source>
        <dbReference type="Pfam" id="PF04932"/>
    </source>
</evidence>
<dbReference type="InterPro" id="IPR007016">
    <property type="entry name" value="O-antigen_ligase-rel_domated"/>
</dbReference>
<dbReference type="KEGG" id="cbk:CLL_A3255"/>
<dbReference type="Pfam" id="PF04932">
    <property type="entry name" value="Wzy_C"/>
    <property type="match status" value="1"/>
</dbReference>
<dbReference type="EMBL" id="CP001056">
    <property type="protein sequence ID" value="ACD22806.1"/>
    <property type="molecule type" value="Genomic_DNA"/>
</dbReference>
<sequence>MYLLERIEDNLKKNSIGFFLPITFILTIIPLIVRLKMVELDDAGINLYAVEKQADFFSQNKALWLAIFSVILFIFALFSFKKLFEKKDKTTTAILICTGIFLICTFLSAILSPYKDVSFFGFYDRAEGFITIACYMIIFVYSIYAFKSTHCYKYMLIPIFIIILVNSFLGIFQYIGNDLINSKLGVALTVPSKYDIKPGSLNLLYEKGKLYGTFYHYNYVGSFVGLVLPILFSLTIFEKKILNKIVLGIFSLLSVWLLFGSTSRAGIIGLFVAIILGLIIFGKVIFKSWKPLVITLACIAVLAIGGNVATKGQLFQRVPSLVTDIFSVFDNTSNVDYRTNTHISDIKHVDKSVEITVPNDILKIYFEDGIYVFKNSNNETVQYDMVDGVYRTNNENFNNMSFRFGKSSKTSNKADLFMLQVNDNPTFMFKLKEDNSIHLRDSNGMRFIDVEYPETFGFKGKEKIGSARGYIWSRSIPLMKETLLLGNGPDTFAYVFPQNDLMGKYYAYGTPNMIVDKPHNLYMQIALNEGVIALIAFLGIMLIYIVDSIKLYALKKEYNEAQILGGVTCLGIVGYLFAGIFNDSVVSVAPVFWIILGVGVALNYLNKKETK</sequence>
<feature type="transmembrane region" description="Helical" evidence="5">
    <location>
        <begin position="16"/>
        <end position="33"/>
    </location>
</feature>
<dbReference type="PANTHER" id="PTHR37422">
    <property type="entry name" value="TEICHURONIC ACID BIOSYNTHESIS PROTEIN TUAE"/>
    <property type="match status" value="1"/>
</dbReference>
<keyword evidence="4 5" id="KW-0472">Membrane</keyword>
<keyword evidence="3 5" id="KW-1133">Transmembrane helix</keyword>
<keyword evidence="2 5" id="KW-0812">Transmembrane</keyword>
<feature type="transmembrane region" description="Helical" evidence="5">
    <location>
        <begin position="214"/>
        <end position="234"/>
    </location>
</feature>
<protein>
    <submittedName>
        <fullName evidence="7">O-antigen polymerase family</fullName>
    </submittedName>
</protein>
<evidence type="ECO:0000256" key="4">
    <source>
        <dbReference type="ARBA" id="ARBA00023136"/>
    </source>
</evidence>
<dbReference type="InterPro" id="IPR051533">
    <property type="entry name" value="WaaL-like"/>
</dbReference>
<gene>
    <name evidence="7" type="ordered locus">CLL_A3255</name>
</gene>
<feature type="transmembrane region" description="Helical" evidence="5">
    <location>
        <begin position="126"/>
        <end position="144"/>
    </location>
</feature>
<evidence type="ECO:0000313" key="7">
    <source>
        <dbReference type="EMBL" id="ACD22806.1"/>
    </source>
</evidence>
<evidence type="ECO:0000256" key="1">
    <source>
        <dbReference type="ARBA" id="ARBA00004141"/>
    </source>
</evidence>
<feature type="transmembrane region" description="Helical" evidence="5">
    <location>
        <begin position="241"/>
        <end position="259"/>
    </location>
</feature>
<feature type="transmembrane region" description="Helical" evidence="5">
    <location>
        <begin position="92"/>
        <end position="114"/>
    </location>
</feature>
<evidence type="ECO:0000256" key="3">
    <source>
        <dbReference type="ARBA" id="ARBA00022989"/>
    </source>
</evidence>
<evidence type="ECO:0000256" key="2">
    <source>
        <dbReference type="ARBA" id="ARBA00022692"/>
    </source>
</evidence>
<dbReference type="GO" id="GO:0016020">
    <property type="term" value="C:membrane"/>
    <property type="evidence" value="ECO:0007669"/>
    <property type="project" value="UniProtKB-SubCell"/>
</dbReference>
<dbReference type="AlphaFoldDB" id="B2TQI4"/>
<feature type="transmembrane region" description="Helical" evidence="5">
    <location>
        <begin position="156"/>
        <end position="175"/>
    </location>
</feature>
<dbReference type="HOGENOM" id="CLU_021625_0_0_9"/>
<feature type="transmembrane region" description="Helical" evidence="5">
    <location>
        <begin position="584"/>
        <end position="605"/>
    </location>
</feature>
<comment type="subcellular location">
    <subcellularLocation>
        <location evidence="1">Membrane</location>
        <topology evidence="1">Multi-pass membrane protein</topology>
    </subcellularLocation>
</comment>
<feature type="transmembrane region" description="Helical" evidence="5">
    <location>
        <begin position="265"/>
        <end position="285"/>
    </location>
</feature>
<organism evidence="7">
    <name type="scientific">Clostridium botulinum (strain Eklund 17B / Type B)</name>
    <dbReference type="NCBI Taxonomy" id="935198"/>
    <lineage>
        <taxon>Bacteria</taxon>
        <taxon>Bacillati</taxon>
        <taxon>Bacillota</taxon>
        <taxon>Clostridia</taxon>
        <taxon>Eubacteriales</taxon>
        <taxon>Clostridiaceae</taxon>
        <taxon>Clostridium</taxon>
    </lineage>
</organism>
<feature type="domain" description="O-antigen ligase-related" evidence="6">
    <location>
        <begin position="439"/>
        <end position="538"/>
    </location>
</feature>
<reference evidence="7" key="1">
    <citation type="submission" date="2009-06" db="EMBL/GenBank/DDBJ databases">
        <authorList>
            <consortium name="US DOE Joint Genome Institute (JGI-PGF)"/>
            <person name="Lucas S."/>
            <person name="Copeland A."/>
            <person name="Lapidus A."/>
            <person name="Glavina del Rio T."/>
            <person name="Dalin E."/>
            <person name="Tice H."/>
            <person name="Bruce D."/>
            <person name="Goodwin L."/>
            <person name="Pitluck S."/>
            <person name="Kyrpides N."/>
            <person name="Mavromatis K."/>
            <person name="Ivanova N."/>
            <person name="Saunders E."/>
            <person name="Brettin T."/>
            <person name="Detter J.C."/>
            <person name="Han C."/>
            <person name="Larimer F."/>
            <person name="Land M."/>
            <person name="Hauser L."/>
            <person name="Markowitz V."/>
            <person name="Cheng J.-F."/>
            <person name="Hugenholtz P."/>
            <person name="Woyke T."/>
            <person name="Wu D."/>
            <person name="Gronow S."/>
            <person name="Klenk H.-P."/>
            <person name="Eisen J.A."/>
        </authorList>
    </citation>
    <scope>NUCLEOTIDE SEQUENCE</scope>
    <source>
        <strain evidence="7">Eklund 17B</strain>
    </source>
</reference>
<feature type="transmembrane region" description="Helical" evidence="5">
    <location>
        <begin position="292"/>
        <end position="310"/>
    </location>
</feature>
<name>B2TQI4_CLOBB</name>
<dbReference type="PANTHER" id="PTHR37422:SF13">
    <property type="entry name" value="LIPOPOLYSACCHARIDE BIOSYNTHESIS PROTEIN PA4999-RELATED"/>
    <property type="match status" value="1"/>
</dbReference>
<reference evidence="7" key="2">
    <citation type="submission" date="2009-08" db="EMBL/GenBank/DDBJ databases">
        <authorList>
            <person name="Shrivastava S."/>
            <person name="Brinkac L.M."/>
            <person name="Dodson R.J."/>
            <person name="Harkins D.M."/>
            <person name="Durkin A.S."/>
            <person name="Sutton G."/>
        </authorList>
    </citation>
    <scope>NUCLEOTIDE SEQUENCE</scope>
    <source>
        <strain evidence="7">Eklund 17B</strain>
    </source>
</reference>
<feature type="transmembrane region" description="Helical" evidence="5">
    <location>
        <begin position="521"/>
        <end position="546"/>
    </location>
</feature>